<accession>A0A2M4CW00</accession>
<reference evidence="2" key="1">
    <citation type="submission" date="2018-01" db="EMBL/GenBank/DDBJ databases">
        <title>An insight into the sialome of Amazonian anophelines.</title>
        <authorList>
            <person name="Ribeiro J.M."/>
            <person name="Scarpassa V."/>
            <person name="Calvo E."/>
        </authorList>
    </citation>
    <scope>NUCLEOTIDE SEQUENCE</scope>
</reference>
<organism evidence="2">
    <name type="scientific">Anopheles darlingi</name>
    <name type="common">Mosquito</name>
    <dbReference type="NCBI Taxonomy" id="43151"/>
    <lineage>
        <taxon>Eukaryota</taxon>
        <taxon>Metazoa</taxon>
        <taxon>Ecdysozoa</taxon>
        <taxon>Arthropoda</taxon>
        <taxon>Hexapoda</taxon>
        <taxon>Insecta</taxon>
        <taxon>Pterygota</taxon>
        <taxon>Neoptera</taxon>
        <taxon>Endopterygota</taxon>
        <taxon>Diptera</taxon>
        <taxon>Nematocera</taxon>
        <taxon>Culicoidea</taxon>
        <taxon>Culicidae</taxon>
        <taxon>Anophelinae</taxon>
        <taxon>Anopheles</taxon>
    </lineage>
</organism>
<evidence type="ECO:0000256" key="1">
    <source>
        <dbReference type="SAM" id="MobiDB-lite"/>
    </source>
</evidence>
<sequence>MSDCSLCVCVCVGVFLRRWTARRVSWSSRVQRAFQRVSNGPGGPHPACHVVMFSSICMKCPRAGSAPKRDEDNEVTVQSSLYTTPPLPGVVFATTTTENKKSRT</sequence>
<name>A0A2M4CW00_ANODA</name>
<feature type="region of interest" description="Disordered" evidence="1">
    <location>
        <begin position="64"/>
        <end position="83"/>
    </location>
</feature>
<dbReference type="EMBL" id="GGFL01005328">
    <property type="protein sequence ID" value="MBW69506.1"/>
    <property type="molecule type" value="Transcribed_RNA"/>
</dbReference>
<protein>
    <submittedName>
        <fullName evidence="2">Uncharacterized protein</fullName>
    </submittedName>
</protein>
<dbReference type="AlphaFoldDB" id="A0A2M4CW00"/>
<evidence type="ECO:0000313" key="2">
    <source>
        <dbReference type="EMBL" id="MBW69506.1"/>
    </source>
</evidence>
<proteinExistence type="predicted"/>